<dbReference type="InterPro" id="IPR015943">
    <property type="entry name" value="WD40/YVTN_repeat-like_dom_sf"/>
</dbReference>
<dbReference type="Gene3D" id="2.130.10.10">
    <property type="entry name" value="YVTN repeat-like/Quinoprotein amine dehydrogenase"/>
    <property type="match status" value="2"/>
</dbReference>
<feature type="repeat" description="WD" evidence="4">
    <location>
        <begin position="445"/>
        <end position="482"/>
    </location>
</feature>
<dbReference type="GO" id="GO:0030674">
    <property type="term" value="F:protein-macromolecule adaptor activity"/>
    <property type="evidence" value="ECO:0007669"/>
    <property type="project" value="TreeGrafter"/>
</dbReference>
<dbReference type="EMBL" id="NRSZ01000628">
    <property type="protein sequence ID" value="PNY25996.1"/>
    <property type="molecule type" value="Genomic_DNA"/>
</dbReference>
<feature type="region of interest" description="Disordered" evidence="5">
    <location>
        <begin position="248"/>
        <end position="271"/>
    </location>
</feature>
<comment type="caution">
    <text evidence="6">The sequence shown here is derived from an EMBL/GenBank/DDBJ whole genome shotgun (WGS) entry which is preliminary data.</text>
</comment>
<keyword evidence="2" id="KW-0833">Ubl conjugation pathway</keyword>
<comment type="similarity">
    <text evidence="3">Belongs to the WD repeat cdt2 family.</text>
</comment>
<accession>A0A2K3QEM7</accession>
<dbReference type="SUPFAM" id="SSF50978">
    <property type="entry name" value="WD40 repeat-like"/>
    <property type="match status" value="1"/>
</dbReference>
<keyword evidence="4" id="KW-0853">WD repeat</keyword>
<keyword evidence="6" id="KW-0132">Cell division</keyword>
<dbReference type="Proteomes" id="UP000236621">
    <property type="component" value="Unassembled WGS sequence"/>
</dbReference>
<protein>
    <submittedName>
        <fullName evidence="6">Cell division cycle protein cdt2</fullName>
    </submittedName>
</protein>
<organism evidence="6 7">
    <name type="scientific">Tolypocladium capitatum</name>
    <dbReference type="NCBI Taxonomy" id="45235"/>
    <lineage>
        <taxon>Eukaryota</taxon>
        <taxon>Fungi</taxon>
        <taxon>Dikarya</taxon>
        <taxon>Ascomycota</taxon>
        <taxon>Pezizomycotina</taxon>
        <taxon>Sordariomycetes</taxon>
        <taxon>Hypocreomycetidae</taxon>
        <taxon>Hypocreales</taxon>
        <taxon>Ophiocordycipitaceae</taxon>
        <taxon>Tolypocladium</taxon>
    </lineage>
</organism>
<reference evidence="6 7" key="1">
    <citation type="submission" date="2017-08" db="EMBL/GenBank/DDBJ databases">
        <title>Harnessing the power of phylogenomics to disentangle the directionality and signatures of interkingdom host jumping in the parasitic fungal genus Tolypocladium.</title>
        <authorList>
            <person name="Quandt C.A."/>
            <person name="Patterson W."/>
            <person name="Spatafora J.W."/>
        </authorList>
    </citation>
    <scope>NUCLEOTIDE SEQUENCE [LARGE SCALE GENOMIC DNA]</scope>
    <source>
        <strain evidence="6 7">CBS 113982</strain>
    </source>
</reference>
<evidence type="ECO:0000256" key="5">
    <source>
        <dbReference type="SAM" id="MobiDB-lite"/>
    </source>
</evidence>
<feature type="region of interest" description="Disordered" evidence="5">
    <location>
        <begin position="705"/>
        <end position="738"/>
    </location>
</feature>
<name>A0A2K3QEM7_9HYPO</name>
<evidence type="ECO:0000256" key="3">
    <source>
        <dbReference type="ARBA" id="ARBA00038344"/>
    </source>
</evidence>
<dbReference type="PANTHER" id="PTHR22852:SF0">
    <property type="entry name" value="DENTICLELESS PROTEIN HOMOLOG"/>
    <property type="match status" value="1"/>
</dbReference>
<dbReference type="GO" id="GO:0043161">
    <property type="term" value="P:proteasome-mediated ubiquitin-dependent protein catabolic process"/>
    <property type="evidence" value="ECO:0007669"/>
    <property type="project" value="TreeGrafter"/>
</dbReference>
<evidence type="ECO:0000256" key="1">
    <source>
        <dbReference type="ARBA" id="ARBA00004906"/>
    </source>
</evidence>
<feature type="region of interest" description="Disordered" evidence="5">
    <location>
        <begin position="139"/>
        <end position="167"/>
    </location>
</feature>
<dbReference type="AlphaFoldDB" id="A0A2K3QEM7"/>
<feature type="compositionally biased region" description="Pro residues" evidence="5">
    <location>
        <begin position="720"/>
        <end position="731"/>
    </location>
</feature>
<dbReference type="PANTHER" id="PTHR22852">
    <property type="entry name" value="LETHAL 2 DENTICLELESS PROTEIN RETINOIC ACID-REGULATED NUCLEAR MATRIX-ASSOCIATED PROTEIN"/>
    <property type="match status" value="1"/>
</dbReference>
<gene>
    <name evidence="6" type="ORF">TCAP_04068</name>
</gene>
<keyword evidence="6" id="KW-0131">Cell cycle</keyword>
<dbReference type="STRING" id="45235.A0A2K3QEM7"/>
<evidence type="ECO:0000256" key="4">
    <source>
        <dbReference type="PROSITE-ProRule" id="PRU00221"/>
    </source>
</evidence>
<dbReference type="InterPro" id="IPR051865">
    <property type="entry name" value="WD-repeat_CDT2_adapter"/>
</dbReference>
<evidence type="ECO:0000313" key="6">
    <source>
        <dbReference type="EMBL" id="PNY25996.1"/>
    </source>
</evidence>
<evidence type="ECO:0000313" key="7">
    <source>
        <dbReference type="Proteomes" id="UP000236621"/>
    </source>
</evidence>
<feature type="region of interest" description="Disordered" evidence="5">
    <location>
        <begin position="49"/>
        <end position="108"/>
    </location>
</feature>
<feature type="non-terminal residue" evidence="6">
    <location>
        <position position="1"/>
    </location>
</feature>
<evidence type="ECO:0000256" key="2">
    <source>
        <dbReference type="ARBA" id="ARBA00022786"/>
    </source>
</evidence>
<feature type="compositionally biased region" description="Low complexity" evidence="5">
    <location>
        <begin position="66"/>
        <end position="82"/>
    </location>
</feature>
<dbReference type="GO" id="GO:0005634">
    <property type="term" value="C:nucleus"/>
    <property type="evidence" value="ECO:0007669"/>
    <property type="project" value="TreeGrafter"/>
</dbReference>
<dbReference type="PROSITE" id="PS50082">
    <property type="entry name" value="WD_REPEATS_2"/>
    <property type="match status" value="2"/>
</dbReference>
<dbReference type="OrthoDB" id="2096344at2759"/>
<sequence>HRLSKHLPSFRCCSSFTRHWFVSRNDIRYPSLRPLVTPPPSSTTPVIWPLAEPRLPPAGTMQPQGSSAANAAPPSPTAAESPPANPFLSPPRSSQHKEKRVPSVTPRRFRKFFTPRSFQSPGTRTMLGVMDSAAVDRELPSPQSLNGHPLDSDPICPSSPTERSGAMDIDTDKRKWEEQPGPAIKRRRGTLPDAALLPPLHLRMGNEDLTRRPAMDLPDGSAEDRESLRELRKATLSHFFKASRRGAQSFREKSLSSTQEHVPAESKSMVNSPSHGLPILSTHLTCLAKSLQGYRPQPIRKFCSRGFESHLLDREHGCSSHTGKQFLAFPAYDPRRETASFYSDSSDIHRCIQFQGQGSAIPFSLASCHGFPVTAIGDEQGFVRIFKTVKDEATEDKVATSIKIHGNAVMDLDFSKDDLRMASVCGDRSGKILDTVTESIAVELGDGHWDSLRQVAFQPGQHNGNVLATSDRAGRVQIWDLRCSSLPVQCFSADRYLAHRDTSLDPVAGRTVNTIDNAHRRTVQGSTSSASVTAIQWLPAHREHLLLTGSEANASIKLWDTRYVKPRRQAEETPLAVTPEPVTHAWRSYGITSMALGTDASRLYAVCKDSTVYAYSTNHLVLGHAPELLDNATKRKPNGVEGLGPLYGFKHGKFRVSSFYVKCAIRRSSDSNAELLAVGSSDNCAMLFPTDERYMRAAWAQREHMPRDAAGPSQSLSAPPCTPSGPSPSSSPIPIFRGGTPLIRGHGREVTTVVWSHRGELVTASDDFIVRQWQPDADRARYLRQVGEFGGERHLAGWAEVGDDWDVDES</sequence>
<comment type="pathway">
    <text evidence="1">Protein modification; protein ubiquitination.</text>
</comment>
<dbReference type="SMART" id="SM00320">
    <property type="entry name" value="WD40"/>
    <property type="match status" value="5"/>
</dbReference>
<dbReference type="Pfam" id="PF00400">
    <property type="entry name" value="WD40"/>
    <property type="match status" value="1"/>
</dbReference>
<dbReference type="GO" id="GO:0051301">
    <property type="term" value="P:cell division"/>
    <property type="evidence" value="ECO:0007669"/>
    <property type="project" value="UniProtKB-KW"/>
</dbReference>
<feature type="repeat" description="WD" evidence="4">
    <location>
        <begin position="743"/>
        <end position="774"/>
    </location>
</feature>
<proteinExistence type="inferred from homology"/>
<dbReference type="InterPro" id="IPR036322">
    <property type="entry name" value="WD40_repeat_dom_sf"/>
</dbReference>
<dbReference type="InterPro" id="IPR001680">
    <property type="entry name" value="WD40_rpt"/>
</dbReference>
<keyword evidence="7" id="KW-1185">Reference proteome</keyword>